<dbReference type="RefSeq" id="WP_093328230.1">
    <property type="nucleotide sequence ID" value="NZ_AP027363.1"/>
</dbReference>
<organism evidence="7 8">
    <name type="scientific">Thalassotalea agarivorans</name>
    <name type="common">Thalassomonas agarivorans</name>
    <dbReference type="NCBI Taxonomy" id="349064"/>
    <lineage>
        <taxon>Bacteria</taxon>
        <taxon>Pseudomonadati</taxon>
        <taxon>Pseudomonadota</taxon>
        <taxon>Gammaproteobacteria</taxon>
        <taxon>Alteromonadales</taxon>
        <taxon>Colwelliaceae</taxon>
        <taxon>Thalassotalea</taxon>
    </lineage>
</organism>
<evidence type="ECO:0000256" key="4">
    <source>
        <dbReference type="ARBA" id="ARBA00022989"/>
    </source>
</evidence>
<dbReference type="OrthoDB" id="5902365at2"/>
<dbReference type="Proteomes" id="UP000199308">
    <property type="component" value="Unassembled WGS sequence"/>
</dbReference>
<keyword evidence="5 6" id="KW-0472">Membrane</keyword>
<dbReference type="EMBL" id="FOHK01000004">
    <property type="protein sequence ID" value="SET09248.1"/>
    <property type="molecule type" value="Genomic_DNA"/>
</dbReference>
<dbReference type="InterPro" id="IPR002416">
    <property type="entry name" value="T2SS_protein-GspH"/>
</dbReference>
<proteinExistence type="predicted"/>
<evidence type="ECO:0000256" key="3">
    <source>
        <dbReference type="ARBA" id="ARBA00022692"/>
    </source>
</evidence>
<keyword evidence="3 6" id="KW-0812">Transmembrane</keyword>
<dbReference type="Pfam" id="PF07963">
    <property type="entry name" value="N_methyl"/>
    <property type="match status" value="1"/>
</dbReference>
<dbReference type="GO" id="GO:0015627">
    <property type="term" value="C:type II protein secretion system complex"/>
    <property type="evidence" value="ECO:0007669"/>
    <property type="project" value="InterPro"/>
</dbReference>
<comment type="subcellular location">
    <subcellularLocation>
        <location evidence="1">Membrane</location>
        <topology evidence="1">Single-pass membrane protein</topology>
    </subcellularLocation>
</comment>
<dbReference type="Gene3D" id="3.30.700.10">
    <property type="entry name" value="Glycoprotein, Type 4 Pilin"/>
    <property type="match status" value="1"/>
</dbReference>
<evidence type="ECO:0000313" key="7">
    <source>
        <dbReference type="EMBL" id="SET09248.1"/>
    </source>
</evidence>
<evidence type="ECO:0000256" key="6">
    <source>
        <dbReference type="SAM" id="Phobius"/>
    </source>
</evidence>
<dbReference type="GO" id="GO:0015628">
    <property type="term" value="P:protein secretion by the type II secretion system"/>
    <property type="evidence" value="ECO:0007669"/>
    <property type="project" value="InterPro"/>
</dbReference>
<name>A0A1I0BRI1_THASX</name>
<dbReference type="PROSITE" id="PS00409">
    <property type="entry name" value="PROKAR_NTER_METHYL"/>
    <property type="match status" value="1"/>
</dbReference>
<dbReference type="GO" id="GO:0016020">
    <property type="term" value="C:membrane"/>
    <property type="evidence" value="ECO:0007669"/>
    <property type="project" value="UniProtKB-SubCell"/>
</dbReference>
<reference evidence="7 8" key="1">
    <citation type="submission" date="2016-10" db="EMBL/GenBank/DDBJ databases">
        <authorList>
            <person name="de Groot N.N."/>
        </authorList>
    </citation>
    <scope>NUCLEOTIDE SEQUENCE [LARGE SCALE GENOMIC DNA]</scope>
    <source>
        <strain evidence="7 8">DSM 19706</strain>
    </source>
</reference>
<dbReference type="InterPro" id="IPR012902">
    <property type="entry name" value="N_methyl_site"/>
</dbReference>
<feature type="transmembrane region" description="Helical" evidence="6">
    <location>
        <begin position="7"/>
        <end position="28"/>
    </location>
</feature>
<sequence length="171" mass="18245">MTNRNKGFTLIELVVVIVILGILAVTVLPRFVNLQDDARKEVLHGLKAAVIDAAEMVYDKAVIEGKDATHNKVDIGGGNEIVTLYGYPFAVGTNGILGAIDIDPSEWVTANEFNNMGANNTDVAMVFGFPSLLTGSKTKSAADIKATKCFLSYGDSSGNKKYIIILEDSGC</sequence>
<gene>
    <name evidence="7" type="ORF">SAMN05660429_01025</name>
</gene>
<evidence type="ECO:0000256" key="5">
    <source>
        <dbReference type="ARBA" id="ARBA00023136"/>
    </source>
</evidence>
<protein>
    <submittedName>
        <fullName evidence="7">MSHA pilin protein MshA</fullName>
    </submittedName>
</protein>
<dbReference type="InterPro" id="IPR045584">
    <property type="entry name" value="Pilin-like"/>
</dbReference>
<dbReference type="PRINTS" id="PR00885">
    <property type="entry name" value="BCTERIALGSPH"/>
</dbReference>
<dbReference type="STRING" id="349064.SAMN05660429_01025"/>
<dbReference type="SUPFAM" id="SSF54523">
    <property type="entry name" value="Pili subunits"/>
    <property type="match status" value="1"/>
</dbReference>
<dbReference type="AlphaFoldDB" id="A0A1I0BRI1"/>
<keyword evidence="8" id="KW-1185">Reference proteome</keyword>
<evidence type="ECO:0000256" key="2">
    <source>
        <dbReference type="ARBA" id="ARBA00022481"/>
    </source>
</evidence>
<keyword evidence="2" id="KW-0488">Methylation</keyword>
<evidence type="ECO:0000256" key="1">
    <source>
        <dbReference type="ARBA" id="ARBA00004167"/>
    </source>
</evidence>
<dbReference type="NCBIfam" id="TIGR02532">
    <property type="entry name" value="IV_pilin_GFxxxE"/>
    <property type="match status" value="1"/>
</dbReference>
<accession>A0A1I0BRI1</accession>
<keyword evidence="4 6" id="KW-1133">Transmembrane helix</keyword>
<evidence type="ECO:0000313" key="8">
    <source>
        <dbReference type="Proteomes" id="UP000199308"/>
    </source>
</evidence>